<sequence length="51" mass="5831">MLGLVPEYVQKLTADKNYDNVALIDIEIYKNLCVRENCFICDAKINVPTLL</sequence>
<reference evidence="1 2" key="1">
    <citation type="submission" date="2020-02" db="EMBL/GenBank/DDBJ databases">
        <authorList>
            <person name="Hogendoorn C."/>
        </authorList>
    </citation>
    <scope>NUCLEOTIDE SEQUENCE [LARGE SCALE GENOMIC DNA]</scope>
    <source>
        <strain evidence="1">METHB21</strain>
    </source>
</reference>
<gene>
    <name evidence="1" type="ORF">METHB2_1070003</name>
</gene>
<dbReference type="EMBL" id="CADCXN010000010">
    <property type="protein sequence ID" value="CAA9889491.1"/>
    <property type="molecule type" value="Genomic_DNA"/>
</dbReference>
<proteinExistence type="predicted"/>
<organism evidence="1 2">
    <name type="scientific">Candidatus Methylobacter favarea</name>
    <dbReference type="NCBI Taxonomy" id="2707345"/>
    <lineage>
        <taxon>Bacteria</taxon>
        <taxon>Pseudomonadati</taxon>
        <taxon>Pseudomonadota</taxon>
        <taxon>Gammaproteobacteria</taxon>
        <taxon>Methylococcales</taxon>
        <taxon>Methylococcaceae</taxon>
        <taxon>Methylobacter</taxon>
    </lineage>
</organism>
<dbReference type="AlphaFoldDB" id="A0A8S0XH84"/>
<evidence type="ECO:0000313" key="1">
    <source>
        <dbReference type="EMBL" id="CAA9889491.1"/>
    </source>
</evidence>
<comment type="caution">
    <text evidence="1">The sequence shown here is derived from an EMBL/GenBank/DDBJ whole genome shotgun (WGS) entry which is preliminary data.</text>
</comment>
<name>A0A8S0XH84_9GAMM</name>
<protein>
    <submittedName>
        <fullName evidence="1">Uncharacterized protein</fullName>
    </submittedName>
</protein>
<dbReference type="Proteomes" id="UP000494216">
    <property type="component" value="Unassembled WGS sequence"/>
</dbReference>
<keyword evidence="2" id="KW-1185">Reference proteome</keyword>
<evidence type="ECO:0000313" key="2">
    <source>
        <dbReference type="Proteomes" id="UP000494216"/>
    </source>
</evidence>
<accession>A0A8S0XH84</accession>